<evidence type="ECO:0000313" key="4">
    <source>
        <dbReference type="Proteomes" id="UP000254771"/>
    </source>
</evidence>
<keyword evidence="4" id="KW-1185">Reference proteome</keyword>
<dbReference type="GO" id="GO:0009103">
    <property type="term" value="P:lipopolysaccharide biosynthetic process"/>
    <property type="evidence" value="ECO:0007669"/>
    <property type="project" value="TreeGrafter"/>
</dbReference>
<sequence length="358" mass="41234">MQIKDKQRYYEIDLLRFLAAVAVVFFHFTFRGFAANDMSILSFPVLAEVFKYGALGVDLFFIISGFVILMTAVNKDYTAFVISRITRIYPAFWASVTLTALVIVFIGGDRYQVTFSQYIYNLPMISGFFDIKFIDGVYWSLLVEIKFYFLIFLLVLTNTLKWIKYFLGLWLVLALVNVFYDMGGVLGFFFFPKWAAYFIAGAMFFIIRQEGPSIYKVAVIILSFYLSLHYSFERADVGSVHFNTHFSKLVVGFVIAGFYVLFGFIAMGKTRLINKKVFIFYGALTYPLYLIHQNIGFMIFNSLGEIVNKYVLLVGVIALVLYLSFLINKHVERRFGRPFKNLLTVGAERLIPATEKAR</sequence>
<dbReference type="Proteomes" id="UP000254771">
    <property type="component" value="Unassembled WGS sequence"/>
</dbReference>
<feature type="transmembrane region" description="Helical" evidence="1">
    <location>
        <begin position="244"/>
        <end position="266"/>
    </location>
</feature>
<evidence type="ECO:0000313" key="3">
    <source>
        <dbReference type="EMBL" id="RDH85763.1"/>
    </source>
</evidence>
<dbReference type="GO" id="GO:0016020">
    <property type="term" value="C:membrane"/>
    <property type="evidence" value="ECO:0007669"/>
    <property type="project" value="TreeGrafter"/>
</dbReference>
<accession>A0A370DLP0</accession>
<feature type="transmembrane region" description="Helical" evidence="1">
    <location>
        <begin position="85"/>
        <end position="106"/>
    </location>
</feature>
<feature type="transmembrane region" description="Helical" evidence="1">
    <location>
        <begin position="162"/>
        <end position="180"/>
    </location>
</feature>
<comment type="caution">
    <text evidence="3">The sequence shown here is derived from an EMBL/GenBank/DDBJ whole genome shotgun (WGS) entry which is preliminary data.</text>
</comment>
<feature type="transmembrane region" description="Helical" evidence="1">
    <location>
        <begin position="136"/>
        <end position="155"/>
    </location>
</feature>
<dbReference type="PANTHER" id="PTHR23028">
    <property type="entry name" value="ACETYLTRANSFERASE"/>
    <property type="match status" value="1"/>
</dbReference>
<dbReference type="InterPro" id="IPR002656">
    <property type="entry name" value="Acyl_transf_3_dom"/>
</dbReference>
<dbReference type="EMBL" id="QFXE01000012">
    <property type="protein sequence ID" value="RDH85763.1"/>
    <property type="molecule type" value="Genomic_DNA"/>
</dbReference>
<keyword evidence="3" id="KW-0808">Transferase</keyword>
<name>A0A370DLP0_9GAMM</name>
<feature type="transmembrane region" description="Helical" evidence="1">
    <location>
        <begin position="214"/>
        <end position="232"/>
    </location>
</feature>
<evidence type="ECO:0000256" key="1">
    <source>
        <dbReference type="SAM" id="Phobius"/>
    </source>
</evidence>
<feature type="domain" description="Acyltransferase 3" evidence="2">
    <location>
        <begin position="10"/>
        <end position="327"/>
    </location>
</feature>
<dbReference type="InterPro" id="IPR050879">
    <property type="entry name" value="Acyltransferase_3"/>
</dbReference>
<gene>
    <name evidence="3" type="ORF">DIZ78_09905</name>
</gene>
<dbReference type="GO" id="GO:0016747">
    <property type="term" value="F:acyltransferase activity, transferring groups other than amino-acyl groups"/>
    <property type="evidence" value="ECO:0007669"/>
    <property type="project" value="InterPro"/>
</dbReference>
<keyword evidence="3" id="KW-0012">Acyltransferase</keyword>
<dbReference type="PANTHER" id="PTHR23028:SF53">
    <property type="entry name" value="ACYL_TRANSF_3 DOMAIN-CONTAINING PROTEIN"/>
    <property type="match status" value="1"/>
</dbReference>
<keyword evidence="1" id="KW-0812">Transmembrane</keyword>
<keyword evidence="1" id="KW-0472">Membrane</keyword>
<dbReference type="AlphaFoldDB" id="A0A370DLP0"/>
<reference evidence="3 4" key="1">
    <citation type="journal article" date="2018" name="ISME J.">
        <title>Endosymbiont genomes yield clues of tubeworm success.</title>
        <authorList>
            <person name="Li Y."/>
            <person name="Liles M.R."/>
            <person name="Halanych K.M."/>
        </authorList>
    </citation>
    <scope>NUCLEOTIDE SEQUENCE [LARGE SCALE GENOMIC DNA]</scope>
    <source>
        <strain evidence="3">A1462</strain>
    </source>
</reference>
<feature type="transmembrane region" description="Helical" evidence="1">
    <location>
        <begin position="186"/>
        <end position="207"/>
    </location>
</feature>
<proteinExistence type="predicted"/>
<feature type="transmembrane region" description="Helical" evidence="1">
    <location>
        <begin position="306"/>
        <end position="327"/>
    </location>
</feature>
<protein>
    <submittedName>
        <fullName evidence="3">Acyltransferase</fullName>
    </submittedName>
</protein>
<keyword evidence="1" id="KW-1133">Transmembrane helix</keyword>
<feature type="transmembrane region" description="Helical" evidence="1">
    <location>
        <begin position="12"/>
        <end position="30"/>
    </location>
</feature>
<evidence type="ECO:0000259" key="2">
    <source>
        <dbReference type="Pfam" id="PF01757"/>
    </source>
</evidence>
<feature type="transmembrane region" description="Helical" evidence="1">
    <location>
        <begin position="50"/>
        <end position="73"/>
    </location>
</feature>
<feature type="transmembrane region" description="Helical" evidence="1">
    <location>
        <begin position="278"/>
        <end position="300"/>
    </location>
</feature>
<organism evidence="3 4">
    <name type="scientific">endosymbiont of Escarpia spicata</name>
    <dbReference type="NCBI Taxonomy" id="2200908"/>
    <lineage>
        <taxon>Bacteria</taxon>
        <taxon>Pseudomonadati</taxon>
        <taxon>Pseudomonadota</taxon>
        <taxon>Gammaproteobacteria</taxon>
        <taxon>sulfur-oxidizing symbionts</taxon>
    </lineage>
</organism>
<dbReference type="Pfam" id="PF01757">
    <property type="entry name" value="Acyl_transf_3"/>
    <property type="match status" value="1"/>
</dbReference>